<comment type="subcellular location">
    <subcellularLocation>
        <location evidence="9">Cytoplasm</location>
    </subcellularLocation>
</comment>
<feature type="active site" description="Proton donor" evidence="9">
    <location>
        <position position="146"/>
    </location>
</feature>
<dbReference type="Pfam" id="PF05173">
    <property type="entry name" value="DapB_C"/>
    <property type="match status" value="1"/>
</dbReference>
<evidence type="ECO:0000256" key="8">
    <source>
        <dbReference type="ARBA" id="ARBA00023154"/>
    </source>
</evidence>
<dbReference type="NCBIfam" id="TIGR00036">
    <property type="entry name" value="dapB"/>
    <property type="match status" value="1"/>
</dbReference>
<dbReference type="GO" id="GO:0009089">
    <property type="term" value="P:lysine biosynthetic process via diaminopimelate"/>
    <property type="evidence" value="ECO:0007669"/>
    <property type="project" value="UniProtKB-UniRule"/>
</dbReference>
<comment type="subunit">
    <text evidence="9">Homotetramer.</text>
</comment>
<feature type="domain" description="Dihydrodipicolinate reductase N-terminal" evidence="11">
    <location>
        <begin position="2"/>
        <end position="112"/>
    </location>
</feature>
<dbReference type="FunFam" id="3.30.360.10:FF:000009">
    <property type="entry name" value="4-hydroxy-tetrahydrodipicolinate reductase"/>
    <property type="match status" value="1"/>
</dbReference>
<feature type="binding site" evidence="9">
    <location>
        <begin position="8"/>
        <end position="13"/>
    </location>
    <ligand>
        <name>NAD(+)</name>
        <dbReference type="ChEBI" id="CHEBI:57540"/>
    </ligand>
</feature>
<dbReference type="GO" id="GO:0051287">
    <property type="term" value="F:NAD binding"/>
    <property type="evidence" value="ECO:0007669"/>
    <property type="project" value="UniProtKB-UniRule"/>
</dbReference>
<dbReference type="GO" id="GO:0008839">
    <property type="term" value="F:4-hydroxy-tetrahydrodipicolinate reductase"/>
    <property type="evidence" value="ECO:0007669"/>
    <property type="project" value="UniProtKB-UniRule"/>
</dbReference>
<dbReference type="GO" id="GO:0016726">
    <property type="term" value="F:oxidoreductase activity, acting on CH or CH2 groups, NAD or NADP as acceptor"/>
    <property type="evidence" value="ECO:0007669"/>
    <property type="project" value="UniProtKB-UniRule"/>
</dbReference>
<dbReference type="PROSITE" id="PS01298">
    <property type="entry name" value="DAPB"/>
    <property type="match status" value="1"/>
</dbReference>
<sequence length="251" mass="26832">MINVLIYGIGGKMGANVISAINDTDGVQVVCGVDKFAPETVKVPVYESAQNVQKKVDVLIDFSRPDALNDILAFAEKSGCALVLATTGYSAEQQAKIDAMSAKVPVFRASNFSLGINLLIDLAKKAASVLGLSYDVEIVEAHHNMKVDAPSGTAVTIAEEVAAQYEGGKQFVYGRHETNKRRDVHEMGIHSIRGGTIVGKHDVMFIGKDEVITISHEAQSRMVFAVGAVRAAKFVAGKPAGKYTMSMMLSN</sequence>
<evidence type="ECO:0000256" key="6">
    <source>
        <dbReference type="ARBA" id="ARBA00023002"/>
    </source>
</evidence>
<keyword evidence="7 9" id="KW-0520">NAD</keyword>
<feature type="binding site" evidence="9">
    <location>
        <position position="35"/>
    </location>
    <ligand>
        <name>NADP(+)</name>
        <dbReference type="ChEBI" id="CHEBI:58349"/>
    </ligand>
</feature>
<dbReference type="AlphaFoldDB" id="A0A9D1SJB9"/>
<accession>A0A9D1SJB9</accession>
<comment type="catalytic activity">
    <reaction evidence="9">
        <text>(S)-2,3,4,5-tetrahydrodipicolinate + NAD(+) + H2O = (2S,4S)-4-hydroxy-2,3,4,5-tetrahydrodipicolinate + NADH + H(+)</text>
        <dbReference type="Rhea" id="RHEA:35323"/>
        <dbReference type="ChEBI" id="CHEBI:15377"/>
        <dbReference type="ChEBI" id="CHEBI:15378"/>
        <dbReference type="ChEBI" id="CHEBI:16845"/>
        <dbReference type="ChEBI" id="CHEBI:57540"/>
        <dbReference type="ChEBI" id="CHEBI:57945"/>
        <dbReference type="ChEBI" id="CHEBI:67139"/>
        <dbReference type="EC" id="1.17.1.8"/>
    </reaction>
</comment>
<feature type="active site" description="Proton donor/acceptor" evidence="9">
    <location>
        <position position="142"/>
    </location>
</feature>
<evidence type="ECO:0000256" key="9">
    <source>
        <dbReference type="HAMAP-Rule" id="MF_00102"/>
    </source>
</evidence>
<comment type="similarity">
    <text evidence="1 9">Belongs to the DapB family.</text>
</comment>
<keyword evidence="2 9" id="KW-0963">Cytoplasm</keyword>
<feature type="binding site" evidence="9">
    <location>
        <position position="143"/>
    </location>
    <ligand>
        <name>(S)-2,3,4,5-tetrahydrodipicolinate</name>
        <dbReference type="ChEBI" id="CHEBI:16845"/>
    </ligand>
</feature>
<evidence type="ECO:0000256" key="3">
    <source>
        <dbReference type="ARBA" id="ARBA00022605"/>
    </source>
</evidence>
<feature type="binding site" evidence="9">
    <location>
        <position position="34"/>
    </location>
    <ligand>
        <name>NAD(+)</name>
        <dbReference type="ChEBI" id="CHEBI:57540"/>
    </ligand>
</feature>
<dbReference type="HAMAP" id="MF_00102">
    <property type="entry name" value="DapB"/>
    <property type="match status" value="1"/>
</dbReference>
<evidence type="ECO:0000256" key="5">
    <source>
        <dbReference type="ARBA" id="ARBA00022915"/>
    </source>
</evidence>
<evidence type="ECO:0000313" key="13">
    <source>
        <dbReference type="EMBL" id="HIU62584.1"/>
    </source>
</evidence>
<dbReference type="InterPro" id="IPR036291">
    <property type="entry name" value="NAD(P)-bd_dom_sf"/>
</dbReference>
<dbReference type="EC" id="1.17.1.8" evidence="9 10"/>
<evidence type="ECO:0000313" key="14">
    <source>
        <dbReference type="Proteomes" id="UP000824145"/>
    </source>
</evidence>
<dbReference type="GO" id="GO:0005829">
    <property type="term" value="C:cytosol"/>
    <property type="evidence" value="ECO:0007669"/>
    <property type="project" value="TreeGrafter"/>
</dbReference>
<keyword evidence="6 9" id="KW-0560">Oxidoreductase</keyword>
<feature type="binding site" evidence="9">
    <location>
        <begin position="152"/>
        <end position="153"/>
    </location>
    <ligand>
        <name>(S)-2,3,4,5-tetrahydrodipicolinate</name>
        <dbReference type="ChEBI" id="CHEBI:16845"/>
    </ligand>
</feature>
<dbReference type="PANTHER" id="PTHR20836:SF7">
    <property type="entry name" value="4-HYDROXY-TETRAHYDRODIPICOLINATE REDUCTASE"/>
    <property type="match status" value="1"/>
</dbReference>
<comment type="catalytic activity">
    <reaction evidence="9">
        <text>(S)-2,3,4,5-tetrahydrodipicolinate + NADP(+) + H2O = (2S,4S)-4-hydroxy-2,3,4,5-tetrahydrodipicolinate + NADPH + H(+)</text>
        <dbReference type="Rhea" id="RHEA:35331"/>
        <dbReference type="ChEBI" id="CHEBI:15377"/>
        <dbReference type="ChEBI" id="CHEBI:15378"/>
        <dbReference type="ChEBI" id="CHEBI:16845"/>
        <dbReference type="ChEBI" id="CHEBI:57783"/>
        <dbReference type="ChEBI" id="CHEBI:58349"/>
        <dbReference type="ChEBI" id="CHEBI:67139"/>
        <dbReference type="EC" id="1.17.1.8"/>
    </reaction>
</comment>
<dbReference type="Proteomes" id="UP000824145">
    <property type="component" value="Unassembled WGS sequence"/>
</dbReference>
<keyword evidence="5 9" id="KW-0220">Diaminopimelate biosynthesis</keyword>
<dbReference type="SUPFAM" id="SSF55347">
    <property type="entry name" value="Glyceraldehyde-3-phosphate dehydrogenase-like, C-terminal domain"/>
    <property type="match status" value="1"/>
</dbReference>
<dbReference type="InterPro" id="IPR000846">
    <property type="entry name" value="DapB_N"/>
</dbReference>
<feature type="binding site" evidence="9">
    <location>
        <begin position="109"/>
        <end position="112"/>
    </location>
    <ligand>
        <name>NAD(+)</name>
        <dbReference type="ChEBI" id="CHEBI:57540"/>
    </ligand>
</feature>
<dbReference type="GO" id="GO:0050661">
    <property type="term" value="F:NADP binding"/>
    <property type="evidence" value="ECO:0007669"/>
    <property type="project" value="UniProtKB-UniRule"/>
</dbReference>
<dbReference type="InterPro" id="IPR023940">
    <property type="entry name" value="DHDPR_bac"/>
</dbReference>
<keyword evidence="3 9" id="KW-0028">Amino-acid biosynthesis</keyword>
<dbReference type="GO" id="GO:0019877">
    <property type="term" value="P:diaminopimelate biosynthetic process"/>
    <property type="evidence" value="ECO:0007669"/>
    <property type="project" value="UniProtKB-UniRule"/>
</dbReference>
<protein>
    <recommendedName>
        <fullName evidence="9 10">4-hydroxy-tetrahydrodipicolinate reductase</fullName>
        <shortName evidence="9">HTPA reductase</shortName>
        <ecNumber evidence="9 10">1.17.1.8</ecNumber>
    </recommendedName>
</protein>
<dbReference type="InterPro" id="IPR022664">
    <property type="entry name" value="DapB_N_CS"/>
</dbReference>
<organism evidence="13 14">
    <name type="scientific">Candidatus Caccalectryoclostridium excrementigallinarum</name>
    <dbReference type="NCBI Taxonomy" id="2840710"/>
    <lineage>
        <taxon>Bacteria</taxon>
        <taxon>Bacillati</taxon>
        <taxon>Bacillota</taxon>
        <taxon>Clostridia</taxon>
        <taxon>Christensenellales</taxon>
        <taxon>Christensenellaceae</taxon>
        <taxon>Christensenellaceae incertae sedis</taxon>
        <taxon>Candidatus Caccalectryoclostridium</taxon>
    </lineage>
</organism>
<evidence type="ECO:0000256" key="10">
    <source>
        <dbReference type="NCBIfam" id="TIGR00036"/>
    </source>
</evidence>
<evidence type="ECO:0000256" key="4">
    <source>
        <dbReference type="ARBA" id="ARBA00022857"/>
    </source>
</evidence>
<dbReference type="PIRSF" id="PIRSF000161">
    <property type="entry name" value="DHPR"/>
    <property type="match status" value="1"/>
</dbReference>
<comment type="function">
    <text evidence="9">Catalyzes the conversion of 4-hydroxy-tetrahydrodipicolinate (HTPA) to tetrahydrodipicolinate.</text>
</comment>
<evidence type="ECO:0000259" key="11">
    <source>
        <dbReference type="Pfam" id="PF01113"/>
    </source>
</evidence>
<proteinExistence type="inferred from homology"/>
<dbReference type="CDD" id="cd02274">
    <property type="entry name" value="DHDPR_N"/>
    <property type="match status" value="1"/>
</dbReference>
<name>A0A9D1SJB9_9FIRM</name>
<keyword evidence="4 9" id="KW-0521">NADP</keyword>
<feature type="domain" description="Dihydrodipicolinate reductase C-terminal" evidence="12">
    <location>
        <begin position="115"/>
        <end position="249"/>
    </location>
</feature>
<dbReference type="Gene3D" id="3.40.50.720">
    <property type="entry name" value="NAD(P)-binding Rossmann-like Domain"/>
    <property type="match status" value="1"/>
</dbReference>
<feature type="binding site" evidence="9">
    <location>
        <begin position="85"/>
        <end position="87"/>
    </location>
    <ligand>
        <name>NAD(+)</name>
        <dbReference type="ChEBI" id="CHEBI:57540"/>
    </ligand>
</feature>
<comment type="caution">
    <text evidence="13">The sequence shown here is derived from an EMBL/GenBank/DDBJ whole genome shotgun (WGS) entry which is preliminary data.</text>
</comment>
<dbReference type="EMBL" id="DVNJ01000011">
    <property type="protein sequence ID" value="HIU62584.1"/>
    <property type="molecule type" value="Genomic_DNA"/>
</dbReference>
<keyword evidence="8 9" id="KW-0457">Lysine biosynthesis</keyword>
<evidence type="ECO:0000259" key="12">
    <source>
        <dbReference type="Pfam" id="PF05173"/>
    </source>
</evidence>
<evidence type="ECO:0000256" key="1">
    <source>
        <dbReference type="ARBA" id="ARBA00006642"/>
    </source>
</evidence>
<evidence type="ECO:0000256" key="7">
    <source>
        <dbReference type="ARBA" id="ARBA00023027"/>
    </source>
</evidence>
<comment type="pathway">
    <text evidence="9">Amino-acid biosynthesis; L-lysine biosynthesis via DAP pathway; (S)-tetrahydrodipicolinate from L-aspartate: step 4/4.</text>
</comment>
<gene>
    <name evidence="9" type="primary">dapB</name>
    <name evidence="13" type="ORF">IAB07_02300</name>
</gene>
<comment type="caution">
    <text evidence="9">Was originally thought to be a dihydrodipicolinate reductase (DHDPR), catalyzing the conversion of dihydrodipicolinate to tetrahydrodipicolinate. However, it was shown in E.coli that the substrate of the enzymatic reaction is not dihydrodipicolinate (DHDP) but in fact (2S,4S)-4-hydroxy-2,3,4,5-tetrahydrodipicolinic acid (HTPA), the product released by the DapA-catalyzed reaction.</text>
</comment>
<evidence type="ECO:0000256" key="2">
    <source>
        <dbReference type="ARBA" id="ARBA00022490"/>
    </source>
</evidence>
<dbReference type="Gene3D" id="3.30.360.10">
    <property type="entry name" value="Dihydrodipicolinate Reductase, domain 2"/>
    <property type="match status" value="1"/>
</dbReference>
<dbReference type="PANTHER" id="PTHR20836">
    <property type="entry name" value="DIHYDRODIPICOLINATE REDUCTASE"/>
    <property type="match status" value="1"/>
</dbReference>
<dbReference type="SUPFAM" id="SSF51735">
    <property type="entry name" value="NAD(P)-binding Rossmann-fold domains"/>
    <property type="match status" value="1"/>
</dbReference>
<reference evidence="13" key="2">
    <citation type="journal article" date="2021" name="PeerJ">
        <title>Extensive microbial diversity within the chicken gut microbiome revealed by metagenomics and culture.</title>
        <authorList>
            <person name="Gilroy R."/>
            <person name="Ravi A."/>
            <person name="Getino M."/>
            <person name="Pursley I."/>
            <person name="Horton D.L."/>
            <person name="Alikhan N.F."/>
            <person name="Baker D."/>
            <person name="Gharbi K."/>
            <person name="Hall N."/>
            <person name="Watson M."/>
            <person name="Adriaenssens E.M."/>
            <person name="Foster-Nyarko E."/>
            <person name="Jarju S."/>
            <person name="Secka A."/>
            <person name="Antonio M."/>
            <person name="Oren A."/>
            <person name="Chaudhuri R.R."/>
            <person name="La Ragione R."/>
            <person name="Hildebrand F."/>
            <person name="Pallen M.J."/>
        </authorList>
    </citation>
    <scope>NUCLEOTIDE SEQUENCE</scope>
    <source>
        <strain evidence="13">9366</strain>
    </source>
</reference>
<dbReference type="Pfam" id="PF01113">
    <property type="entry name" value="DapB_N"/>
    <property type="match status" value="1"/>
</dbReference>
<reference evidence="13" key="1">
    <citation type="submission" date="2020-10" db="EMBL/GenBank/DDBJ databases">
        <authorList>
            <person name="Gilroy R."/>
        </authorList>
    </citation>
    <scope>NUCLEOTIDE SEQUENCE</scope>
    <source>
        <strain evidence="13">9366</strain>
    </source>
</reference>
<dbReference type="InterPro" id="IPR022663">
    <property type="entry name" value="DapB_C"/>
</dbReference>